<dbReference type="Pfam" id="PF02397">
    <property type="entry name" value="Bac_transf"/>
    <property type="match status" value="1"/>
</dbReference>
<dbReference type="InterPro" id="IPR003362">
    <property type="entry name" value="Bact_transf"/>
</dbReference>
<name>A0A285X4Q3_9FLAO</name>
<comment type="similarity">
    <text evidence="1">Belongs to the bacterial sugar transferase family.</text>
</comment>
<dbReference type="RefSeq" id="WP_097056092.1">
    <property type="nucleotide sequence ID" value="NZ_OCMF01000002.1"/>
</dbReference>
<feature type="domain" description="Bacterial sugar transferase" evidence="3">
    <location>
        <begin position="7"/>
        <end position="182"/>
    </location>
</feature>
<keyword evidence="5" id="KW-1185">Reference proteome</keyword>
<accession>A0A285X4Q3</accession>
<keyword evidence="2" id="KW-1133">Transmembrane helix</keyword>
<protein>
    <submittedName>
        <fullName evidence="4">Sugar transferase involved in LPS biosynthesis (Colanic, teichoic acid)</fullName>
    </submittedName>
</protein>
<keyword evidence="4" id="KW-0808">Transferase</keyword>
<feature type="transmembrane region" description="Helical" evidence="2">
    <location>
        <begin position="12"/>
        <end position="36"/>
    </location>
</feature>
<evidence type="ECO:0000313" key="4">
    <source>
        <dbReference type="EMBL" id="SOC80311.1"/>
    </source>
</evidence>
<evidence type="ECO:0000256" key="2">
    <source>
        <dbReference type="SAM" id="Phobius"/>
    </source>
</evidence>
<dbReference type="AlphaFoldDB" id="A0A285X4Q3"/>
<evidence type="ECO:0000313" key="5">
    <source>
        <dbReference type="Proteomes" id="UP000219193"/>
    </source>
</evidence>
<dbReference type="Proteomes" id="UP000219193">
    <property type="component" value="Unassembled WGS sequence"/>
</dbReference>
<gene>
    <name evidence="4" type="ORF">SAMN06296241_1859</name>
</gene>
<dbReference type="EMBL" id="OCMF01000002">
    <property type="protein sequence ID" value="SOC80311.1"/>
    <property type="molecule type" value="Genomic_DNA"/>
</dbReference>
<dbReference type="OrthoDB" id="9808602at2"/>
<keyword evidence="2" id="KW-0472">Membrane</keyword>
<reference evidence="5" key="1">
    <citation type="submission" date="2017-09" db="EMBL/GenBank/DDBJ databases">
        <authorList>
            <person name="Varghese N."/>
            <person name="Submissions S."/>
        </authorList>
    </citation>
    <scope>NUCLEOTIDE SEQUENCE [LARGE SCALE GENOMIC DNA]</scope>
    <source>
        <strain evidence="5">CGMCC 1.12641</strain>
    </source>
</reference>
<evidence type="ECO:0000259" key="3">
    <source>
        <dbReference type="Pfam" id="PF02397"/>
    </source>
</evidence>
<proteinExistence type="inferred from homology"/>
<organism evidence="4 5">
    <name type="scientific">Salinimicrobium sediminis</name>
    <dbReference type="NCBI Taxonomy" id="1343891"/>
    <lineage>
        <taxon>Bacteria</taxon>
        <taxon>Pseudomonadati</taxon>
        <taxon>Bacteroidota</taxon>
        <taxon>Flavobacteriia</taxon>
        <taxon>Flavobacteriales</taxon>
        <taxon>Flavobacteriaceae</taxon>
        <taxon>Salinimicrobium</taxon>
    </lineage>
</organism>
<sequence length="201" mass="23114">MYRRYWKPLIDFLIAFTALIFLSPFLLFFIFLLALANGGNPFFLQRRPGKQGEIFRIIKFKTMTDARDAEGNLLPDSERLTAVGKFVRKTSVDEIPQLINVVKGDMSLVGPRPLLPEYLKIYTPRQHKRHLVKPGITGWAQVNGRNAISWNKKLELDVWYVENLSFLLDIKILWLTFLKVVKSEGVNTANMATTEPFNGNN</sequence>
<dbReference type="PANTHER" id="PTHR30576:SF8">
    <property type="entry name" value="UNDECAPRENYL-PHOSPHATE GALACTOSE PHOSPHOTRANSFERASE"/>
    <property type="match status" value="1"/>
</dbReference>
<dbReference type="GO" id="GO:0016780">
    <property type="term" value="F:phosphotransferase activity, for other substituted phosphate groups"/>
    <property type="evidence" value="ECO:0007669"/>
    <property type="project" value="TreeGrafter"/>
</dbReference>
<evidence type="ECO:0000256" key="1">
    <source>
        <dbReference type="ARBA" id="ARBA00006464"/>
    </source>
</evidence>
<keyword evidence="2" id="KW-0812">Transmembrane</keyword>
<dbReference type="PANTHER" id="PTHR30576">
    <property type="entry name" value="COLANIC BIOSYNTHESIS UDP-GLUCOSE LIPID CARRIER TRANSFERASE"/>
    <property type="match status" value="1"/>
</dbReference>